<keyword evidence="3" id="KW-1185">Reference proteome</keyword>
<keyword evidence="1" id="KW-0472">Membrane</keyword>
<evidence type="ECO:0000256" key="1">
    <source>
        <dbReference type="SAM" id="Phobius"/>
    </source>
</evidence>
<organism evidence="2 3">
    <name type="scientific">Ktedonosporobacter rubrisoli</name>
    <dbReference type="NCBI Taxonomy" id="2509675"/>
    <lineage>
        <taxon>Bacteria</taxon>
        <taxon>Bacillati</taxon>
        <taxon>Chloroflexota</taxon>
        <taxon>Ktedonobacteria</taxon>
        <taxon>Ktedonobacterales</taxon>
        <taxon>Ktedonosporobacteraceae</taxon>
        <taxon>Ktedonosporobacter</taxon>
    </lineage>
</organism>
<proteinExistence type="predicted"/>
<dbReference type="RefSeq" id="WP_129891853.1">
    <property type="nucleotide sequence ID" value="NZ_CP035758.1"/>
</dbReference>
<keyword evidence="1" id="KW-0812">Transmembrane</keyword>
<keyword evidence="1" id="KW-1133">Transmembrane helix</keyword>
<protein>
    <recommendedName>
        <fullName evidence="4">Methyl-accepting chemotaxis protein</fullName>
    </recommendedName>
</protein>
<feature type="transmembrane region" description="Helical" evidence="1">
    <location>
        <begin position="149"/>
        <end position="171"/>
    </location>
</feature>
<name>A0A4V0YZT0_KTERU</name>
<dbReference type="KEGG" id="kbs:EPA93_34420"/>
<evidence type="ECO:0008006" key="4">
    <source>
        <dbReference type="Google" id="ProtNLM"/>
    </source>
</evidence>
<reference evidence="2 3" key="1">
    <citation type="submission" date="2019-01" db="EMBL/GenBank/DDBJ databases">
        <title>Ktedonosporobacter rubrisoli SCAWS-G2.</title>
        <authorList>
            <person name="Huang Y."/>
            <person name="Yan B."/>
        </authorList>
    </citation>
    <scope>NUCLEOTIDE SEQUENCE [LARGE SCALE GENOMIC DNA]</scope>
    <source>
        <strain evidence="2 3">SCAWS-G2</strain>
    </source>
</reference>
<evidence type="ECO:0000313" key="2">
    <source>
        <dbReference type="EMBL" id="QBD80791.1"/>
    </source>
</evidence>
<sequence length="509" mass="55638">MLSPDVLDPISIKQTLEDLARRLKESGDESAAERLSMLGVAVEKRGTAAQRWAGADIYKIINPDAIAEKLRDQQAPGSLVELLEGARNVFIFIPIMITWFSISKATEAYNQLVQDILQHHPNQTIQPFLYLWQQGFEGRLPSSLTLSSIAWMDALILALILALTFVIHMLISTNRLRKEREAQLLYSELVHTIARASLYLQDRVQTATTTGSLQQVALDIEDMANKITSTMQQLGNDMLARFDATTQTIADKLNNVADAMATQLQTSEQYLQQIGATAGAANSLAQDIGASAQRLETANQEMCNSLQALLQPARELADQQQQLLGAVNQSIQQLQGNAQALQDNASTLGTISQQQSSWASDFTDALDSLDTATRRTEDLINNFGNFAAQQTTFLDQLGQERDAQKELANNMKQVTLGIQDALQPVRALSVDMRRLSVDTNDLLRLYAALPTTARTDMANIVNGHINAANAISKGGTDLSDAATAIFNTTLKLEGVINNLGKRSGQGDQA</sequence>
<dbReference type="OrthoDB" id="3435720at2"/>
<gene>
    <name evidence="2" type="ORF">EPA93_34420</name>
</gene>
<dbReference type="SUPFAM" id="SSF58104">
    <property type="entry name" value="Methyl-accepting chemotaxis protein (MCP) signaling domain"/>
    <property type="match status" value="1"/>
</dbReference>
<accession>A0A4V0YZT0</accession>
<dbReference type="Gene3D" id="1.10.287.950">
    <property type="entry name" value="Methyl-accepting chemotaxis protein"/>
    <property type="match status" value="1"/>
</dbReference>
<evidence type="ECO:0000313" key="3">
    <source>
        <dbReference type="Proteomes" id="UP000290365"/>
    </source>
</evidence>
<dbReference type="AlphaFoldDB" id="A0A4V0YZT0"/>
<dbReference type="Proteomes" id="UP000290365">
    <property type="component" value="Chromosome"/>
</dbReference>
<dbReference type="EMBL" id="CP035758">
    <property type="protein sequence ID" value="QBD80791.1"/>
    <property type="molecule type" value="Genomic_DNA"/>
</dbReference>